<protein>
    <submittedName>
        <fullName evidence="3">Enoyl-CoA hydratase</fullName>
    </submittedName>
</protein>
<dbReference type="SUPFAM" id="SSF52096">
    <property type="entry name" value="ClpP/crotonase"/>
    <property type="match status" value="1"/>
</dbReference>
<keyword evidence="4" id="KW-1185">Reference proteome</keyword>
<evidence type="ECO:0000313" key="3">
    <source>
        <dbReference type="EMBL" id="SAL14551.1"/>
    </source>
</evidence>
<dbReference type="PANTHER" id="PTHR11941:SF54">
    <property type="entry name" value="ENOYL-COA HYDRATASE, MITOCHONDRIAL"/>
    <property type="match status" value="1"/>
</dbReference>
<dbReference type="InterPro" id="IPR001753">
    <property type="entry name" value="Enoyl-CoA_hydra/iso"/>
</dbReference>
<accession>A0A158F483</accession>
<comment type="caution">
    <text evidence="3">The sequence shown here is derived from an EMBL/GenBank/DDBJ whole genome shotgun (WGS) entry which is preliminary data.</text>
</comment>
<dbReference type="AlphaFoldDB" id="A0A158F483"/>
<dbReference type="GO" id="GO:0003824">
    <property type="term" value="F:catalytic activity"/>
    <property type="evidence" value="ECO:0007669"/>
    <property type="project" value="InterPro"/>
</dbReference>
<dbReference type="Proteomes" id="UP000054770">
    <property type="component" value="Unassembled WGS sequence"/>
</dbReference>
<name>A0A158F483_9BURK</name>
<dbReference type="GO" id="GO:0006635">
    <property type="term" value="P:fatty acid beta-oxidation"/>
    <property type="evidence" value="ECO:0007669"/>
    <property type="project" value="TreeGrafter"/>
</dbReference>
<dbReference type="InterPro" id="IPR029045">
    <property type="entry name" value="ClpP/crotonase-like_dom_sf"/>
</dbReference>
<dbReference type="Pfam" id="PF00378">
    <property type="entry name" value="ECH_1"/>
    <property type="match status" value="1"/>
</dbReference>
<evidence type="ECO:0000256" key="1">
    <source>
        <dbReference type="ARBA" id="ARBA00005254"/>
    </source>
</evidence>
<dbReference type="PANTHER" id="PTHR11941">
    <property type="entry name" value="ENOYL-COA HYDRATASE-RELATED"/>
    <property type="match status" value="1"/>
</dbReference>
<dbReference type="InterPro" id="IPR018376">
    <property type="entry name" value="Enoyl-CoA_hyd/isom_CS"/>
</dbReference>
<dbReference type="CDD" id="cd06558">
    <property type="entry name" value="crotonase-like"/>
    <property type="match status" value="1"/>
</dbReference>
<evidence type="ECO:0000313" key="4">
    <source>
        <dbReference type="Proteomes" id="UP000054770"/>
    </source>
</evidence>
<dbReference type="PROSITE" id="PS00166">
    <property type="entry name" value="ENOYL_COA_HYDRATASE"/>
    <property type="match status" value="1"/>
</dbReference>
<organism evidence="3 4">
    <name type="scientific">Caballeronia choica</name>
    <dbReference type="NCBI Taxonomy" id="326476"/>
    <lineage>
        <taxon>Bacteria</taxon>
        <taxon>Pseudomonadati</taxon>
        <taxon>Pseudomonadota</taxon>
        <taxon>Betaproteobacteria</taxon>
        <taxon>Burkholderiales</taxon>
        <taxon>Burkholderiaceae</taxon>
        <taxon>Caballeronia</taxon>
    </lineage>
</organism>
<dbReference type="Gene3D" id="3.90.226.10">
    <property type="entry name" value="2-enoyl-CoA Hydratase, Chain A, domain 1"/>
    <property type="match status" value="1"/>
</dbReference>
<comment type="similarity">
    <text evidence="1 2">Belongs to the enoyl-CoA hydratase/isomerase family.</text>
</comment>
<dbReference type="EMBL" id="FCON02000002">
    <property type="protein sequence ID" value="SAL14551.1"/>
    <property type="molecule type" value="Genomic_DNA"/>
</dbReference>
<evidence type="ECO:0000256" key="2">
    <source>
        <dbReference type="RuleBase" id="RU003707"/>
    </source>
</evidence>
<proteinExistence type="inferred from homology"/>
<gene>
    <name evidence="3" type="ORF">AWB68_00265</name>
</gene>
<reference evidence="3" key="1">
    <citation type="submission" date="2016-01" db="EMBL/GenBank/DDBJ databases">
        <authorList>
            <person name="Peeters C."/>
        </authorList>
    </citation>
    <scope>NUCLEOTIDE SEQUENCE [LARGE SCALE GENOMIC DNA]</scope>
    <source>
        <strain evidence="3">LMG 22940</strain>
    </source>
</reference>
<sequence length="300" mass="31646">MRLACQCKLGNLVAERRFRSLRSYLNQSIVLTRLTDDASGPNAGKHMSTVTFEKDGAVGVVTLSKPPHNLIEDAFLKDMLDAYGQAVEHGCRSILLRSAMRHFCAGADVAGFAGGGRRRDQAGLDALLDALENVPLPSVAAVHGGALGGGLELALTCDMIVAADTAFFGMAESTLGLLPLLGGVQRVVQRAGLARAKEMAMFGRRHDPVALERWGVINLVTAESELPAVSMSWARQLAAGPTVALRGIKTLANLSARHGIAGADAQQTDTNNLMWESADQKRGLTAFAKTGPGSAVFEGN</sequence>